<evidence type="ECO:0000313" key="5">
    <source>
        <dbReference type="Proteomes" id="UP000284277"/>
    </source>
</evidence>
<dbReference type="CDD" id="cd00947">
    <property type="entry name" value="TBP_aldolase_IIB"/>
    <property type="match status" value="1"/>
</dbReference>
<dbReference type="AlphaFoldDB" id="A0A419T920"/>
<protein>
    <submittedName>
        <fullName evidence="4">Tagatose-bisphosphate aldolase</fullName>
    </submittedName>
</protein>
<dbReference type="NCBIfam" id="TIGR00167">
    <property type="entry name" value="cbbA"/>
    <property type="match status" value="1"/>
</dbReference>
<keyword evidence="3" id="KW-0479">Metal-binding</keyword>
<dbReference type="GO" id="GO:0016832">
    <property type="term" value="F:aldehyde-lyase activity"/>
    <property type="evidence" value="ECO:0007669"/>
    <property type="project" value="InterPro"/>
</dbReference>
<dbReference type="Proteomes" id="UP000284277">
    <property type="component" value="Unassembled WGS sequence"/>
</dbReference>
<dbReference type="SUPFAM" id="SSF51569">
    <property type="entry name" value="Aldolase"/>
    <property type="match status" value="1"/>
</dbReference>
<feature type="binding site" evidence="2">
    <location>
        <begin position="207"/>
        <end position="209"/>
    </location>
    <ligand>
        <name>dihydroxyacetone phosphate</name>
        <dbReference type="ChEBI" id="CHEBI:57642"/>
    </ligand>
</feature>
<dbReference type="EMBL" id="MCIA01000003">
    <property type="protein sequence ID" value="RKD33967.1"/>
    <property type="molecule type" value="Genomic_DNA"/>
</dbReference>
<feature type="binding site" evidence="3">
    <location>
        <position position="83"/>
    </location>
    <ligand>
        <name>Zn(2+)</name>
        <dbReference type="ChEBI" id="CHEBI:29105"/>
        <label>1</label>
        <note>catalytic</note>
    </ligand>
</feature>
<organism evidence="4 5">
    <name type="scientific">Lacrimispora algidixylanolytica</name>
    <dbReference type="NCBI Taxonomy" id="94868"/>
    <lineage>
        <taxon>Bacteria</taxon>
        <taxon>Bacillati</taxon>
        <taxon>Bacillota</taxon>
        <taxon>Clostridia</taxon>
        <taxon>Lachnospirales</taxon>
        <taxon>Lachnospiraceae</taxon>
        <taxon>Lacrimispora</taxon>
    </lineage>
</organism>
<feature type="binding site" evidence="3">
    <location>
        <position position="134"/>
    </location>
    <ligand>
        <name>Zn(2+)</name>
        <dbReference type="ChEBI" id="CHEBI:29105"/>
        <label>2</label>
    </ligand>
</feature>
<proteinExistence type="predicted"/>
<feature type="binding site" evidence="3">
    <location>
        <position position="104"/>
    </location>
    <ligand>
        <name>Zn(2+)</name>
        <dbReference type="ChEBI" id="CHEBI:29105"/>
        <label>2</label>
    </ligand>
</feature>
<dbReference type="InterPro" id="IPR000771">
    <property type="entry name" value="FBA_II"/>
</dbReference>
<dbReference type="GO" id="GO:0005975">
    <property type="term" value="P:carbohydrate metabolic process"/>
    <property type="evidence" value="ECO:0007669"/>
    <property type="project" value="InterPro"/>
</dbReference>
<sequence length="284" mass="31011">MPLATSEEMLLNAQRDHYAVGAFNVENMEMMMAVIEAAEEMQSPVILQTTPSTVSYAGLNLYYANAKALAEAASVPVALHLDHGSSYELAIKALREGYTSIMIDGSHYSLEKNIALTKRVVDACRLQKIPVEAELGRVGGKEDDLDGEDGGLTSPEEAAYFVKQTEINSLAVSIGTAHGVYQGEPNIRVDLLKDIKKKVSIPLVLHGTSGVADEIVRECISEGICKVNYATDLRIAYTKGVRQIIAGDDFVIDPKLYGKRGIELVKRYVIDRISTCRSIGRGRF</sequence>
<dbReference type="RefSeq" id="WP_120195395.1">
    <property type="nucleotide sequence ID" value="NZ_MCIA01000003.1"/>
</dbReference>
<dbReference type="InterPro" id="IPR050246">
    <property type="entry name" value="Class_II_FBP_aldolase"/>
</dbReference>
<dbReference type="Gene3D" id="3.20.20.70">
    <property type="entry name" value="Aldolase class I"/>
    <property type="match status" value="1"/>
</dbReference>
<reference evidence="4 5" key="1">
    <citation type="submission" date="2016-08" db="EMBL/GenBank/DDBJ databases">
        <title>A new outlook on sporulation: Clostridium algidixylanolyticum.</title>
        <authorList>
            <person name="Poppleton D.I."/>
            <person name="Gribaldo S."/>
        </authorList>
    </citation>
    <scope>NUCLEOTIDE SEQUENCE [LARGE SCALE GENOMIC DNA]</scope>
    <source>
        <strain evidence="4 5">SPL73</strain>
    </source>
</reference>
<dbReference type="Pfam" id="PF01116">
    <property type="entry name" value="F_bP_aldolase"/>
    <property type="match status" value="1"/>
</dbReference>
<dbReference type="OrthoDB" id="9803995at2"/>
<feature type="binding site" evidence="3">
    <location>
        <position position="178"/>
    </location>
    <ligand>
        <name>Zn(2+)</name>
        <dbReference type="ChEBI" id="CHEBI:29105"/>
        <label>1</label>
        <note>catalytic</note>
    </ligand>
</feature>
<feature type="binding site" evidence="3">
    <location>
        <position position="206"/>
    </location>
    <ligand>
        <name>Zn(2+)</name>
        <dbReference type="ChEBI" id="CHEBI:29105"/>
        <label>1</label>
        <note>catalytic</note>
    </ligand>
</feature>
<dbReference type="PIRSF" id="PIRSF001359">
    <property type="entry name" value="F_bP_aldolase_II"/>
    <property type="match status" value="1"/>
</dbReference>
<comment type="caution">
    <text evidence="4">The sequence shown here is derived from an EMBL/GenBank/DDBJ whole genome shotgun (WGS) entry which is preliminary data.</text>
</comment>
<feature type="active site" description="Proton donor" evidence="1">
    <location>
        <position position="82"/>
    </location>
</feature>
<evidence type="ECO:0000256" key="2">
    <source>
        <dbReference type="PIRSR" id="PIRSR001359-2"/>
    </source>
</evidence>
<dbReference type="PANTHER" id="PTHR30304">
    <property type="entry name" value="D-TAGATOSE-1,6-BISPHOSPHATE ALDOLASE"/>
    <property type="match status" value="1"/>
</dbReference>
<dbReference type="GO" id="GO:0008270">
    <property type="term" value="F:zinc ion binding"/>
    <property type="evidence" value="ECO:0007669"/>
    <property type="project" value="InterPro"/>
</dbReference>
<keyword evidence="5" id="KW-1185">Reference proteome</keyword>
<dbReference type="PANTHER" id="PTHR30304:SF0">
    <property type="entry name" value="D-TAGATOSE-1,6-BISPHOSPHATE ALDOLASE SUBUNIT GATY-RELATED"/>
    <property type="match status" value="1"/>
</dbReference>
<dbReference type="InterPro" id="IPR013785">
    <property type="entry name" value="Aldolase_TIM"/>
</dbReference>
<evidence type="ECO:0000256" key="1">
    <source>
        <dbReference type="PIRSR" id="PIRSR001359-1"/>
    </source>
</evidence>
<feature type="binding site" evidence="2">
    <location>
        <begin position="228"/>
        <end position="231"/>
    </location>
    <ligand>
        <name>dihydroxyacetone phosphate</name>
        <dbReference type="ChEBI" id="CHEBI:57642"/>
    </ligand>
</feature>
<evidence type="ECO:0000313" key="4">
    <source>
        <dbReference type="EMBL" id="RKD33967.1"/>
    </source>
</evidence>
<gene>
    <name evidence="4" type="primary">kbaY</name>
    <name evidence="4" type="ORF">BET01_12435</name>
</gene>
<dbReference type="PROSITE" id="PS00806">
    <property type="entry name" value="ALDOLASE_CLASS_II_2"/>
    <property type="match status" value="1"/>
</dbReference>
<feature type="binding site" evidence="2">
    <location>
        <position position="179"/>
    </location>
    <ligand>
        <name>dihydroxyacetone phosphate</name>
        <dbReference type="ChEBI" id="CHEBI:57642"/>
    </ligand>
</feature>
<name>A0A419T920_9FIRM</name>
<comment type="cofactor">
    <cofactor evidence="3">
        <name>Zn(2+)</name>
        <dbReference type="ChEBI" id="CHEBI:29105"/>
    </cofactor>
    <text evidence="3">Binds 2 Zn(2+) ions per subunit. One is catalytic and the other provides a structural contribution.</text>
</comment>
<evidence type="ECO:0000256" key="3">
    <source>
        <dbReference type="PIRSR" id="PIRSR001359-3"/>
    </source>
</evidence>
<accession>A0A419T920</accession>
<keyword evidence="3" id="KW-0862">Zinc</keyword>